<evidence type="ECO:0000256" key="10">
    <source>
        <dbReference type="RuleBase" id="RU003691"/>
    </source>
</evidence>
<dbReference type="InterPro" id="IPR036188">
    <property type="entry name" value="FAD/NAD-bd_sf"/>
</dbReference>
<keyword evidence="8" id="KW-0520">NAD</keyword>
<gene>
    <name evidence="13" type="ORF">G5B40_00765</name>
</gene>
<dbReference type="InterPro" id="IPR012999">
    <property type="entry name" value="Pyr_OxRdtase_I_AS"/>
</dbReference>
<dbReference type="KEGG" id="hdh:G5B40_00765"/>
<reference evidence="13 14" key="1">
    <citation type="submission" date="2020-02" db="EMBL/GenBank/DDBJ databases">
        <title>complete genome sequence of Rhodobacteraceae bacterium.</title>
        <authorList>
            <person name="Park J."/>
            <person name="Kim Y.-S."/>
            <person name="Kim K.-H."/>
        </authorList>
    </citation>
    <scope>NUCLEOTIDE SEQUENCE [LARGE SCALE GENOMIC DNA]</scope>
    <source>
        <strain evidence="13 14">RR4-56</strain>
    </source>
</reference>
<dbReference type="Gene3D" id="3.50.50.60">
    <property type="entry name" value="FAD/NAD(P)-binding domain"/>
    <property type="match status" value="2"/>
</dbReference>
<keyword evidence="6" id="KW-1015">Disulfide bond</keyword>
<accession>A0A7L5BT54</accession>
<proteinExistence type="inferred from homology"/>
<feature type="binding site" evidence="8">
    <location>
        <position position="263"/>
    </location>
    <ligand>
        <name>NAD(+)</name>
        <dbReference type="ChEBI" id="CHEBI:57540"/>
    </ligand>
</feature>
<keyword evidence="5 10" id="KW-0560">Oxidoreductase</keyword>
<dbReference type="Proteomes" id="UP000503336">
    <property type="component" value="Chromosome"/>
</dbReference>
<keyword evidence="2 10" id="KW-0285">Flavoprotein</keyword>
<evidence type="ECO:0000256" key="9">
    <source>
        <dbReference type="PIRSR" id="PIRSR000350-4"/>
    </source>
</evidence>
<dbReference type="PANTHER" id="PTHR43014">
    <property type="entry name" value="MERCURIC REDUCTASE"/>
    <property type="match status" value="1"/>
</dbReference>
<feature type="binding site" evidence="8">
    <location>
        <position position="200"/>
    </location>
    <ligand>
        <name>NAD(+)</name>
        <dbReference type="ChEBI" id="CHEBI:57540"/>
    </ligand>
</feature>
<feature type="disulfide bond" description="Redox-active" evidence="9">
    <location>
        <begin position="43"/>
        <end position="48"/>
    </location>
</feature>
<feature type="domain" description="Pyridine nucleotide-disulphide oxidoreductase dimerisation" evidence="11">
    <location>
        <begin position="338"/>
        <end position="442"/>
    </location>
</feature>
<dbReference type="EMBL" id="CP049056">
    <property type="protein sequence ID" value="QIE54101.1"/>
    <property type="molecule type" value="Genomic_DNA"/>
</dbReference>
<dbReference type="Pfam" id="PF02852">
    <property type="entry name" value="Pyr_redox_dim"/>
    <property type="match status" value="1"/>
</dbReference>
<dbReference type="Gene3D" id="3.30.390.30">
    <property type="match status" value="1"/>
</dbReference>
<sequence>MTIVEPDLCVIGAGSGGLSVAAGAAQMGASVVLIEGAEMGGDCLNHGCVPSKALLAAAKAAHAMSAGAQFGVHPVAPEIDFAAAKDYVRSAIDAIAPHDSEERFTGLGVTVIRAMARFTSPREVEAGENRIRARRFVIATGSRPAAPPITGLEEAGYLTNETIFGLRDRPARLAIIGAGPIGLEMAQAHRRLGCEVTVLEAATALSREDPELSAVVVSALRAEGVEIREGATISAVDRVGNETLLRLKDGETLRADALLVATGRRAEIDDLGLEAAGVERSKTGVKVDKGLRTTNRRIYAIGDAAGGAQFTHLAAYQAGLVIRSALFRLPVQARSDMIPRATFTDPELAQVGLTETDAREKHGAALEVHRAEYGANDRALTENRTAGFSKVMIVRGRPVGASIVGAHAGDLISIWALAISKGLKIGDVAGFVAPYPTYGELAKSVASAYFAPRLFQSNLIPWVVRLLAKLG</sequence>
<comment type="cofactor">
    <cofactor evidence="8">
        <name>FAD</name>
        <dbReference type="ChEBI" id="CHEBI:57692"/>
    </cofactor>
    <text evidence="8">Binds 1 FAD per subunit.</text>
</comment>
<dbReference type="InterPro" id="IPR016156">
    <property type="entry name" value="FAD/NAD-linked_Rdtase_dimer_sf"/>
</dbReference>
<dbReference type="RefSeq" id="WP_165093808.1">
    <property type="nucleotide sequence ID" value="NZ_CP049056.1"/>
</dbReference>
<dbReference type="InterPro" id="IPR023753">
    <property type="entry name" value="FAD/NAD-binding_dom"/>
</dbReference>
<evidence type="ECO:0000256" key="7">
    <source>
        <dbReference type="ARBA" id="ARBA00023284"/>
    </source>
</evidence>
<dbReference type="SUPFAM" id="SSF51905">
    <property type="entry name" value="FAD/NAD(P)-binding domain"/>
    <property type="match status" value="1"/>
</dbReference>
<keyword evidence="3 8" id="KW-0274">FAD</keyword>
<dbReference type="GO" id="GO:0003955">
    <property type="term" value="F:NAD(P)H dehydrogenase (quinone) activity"/>
    <property type="evidence" value="ECO:0007669"/>
    <property type="project" value="TreeGrafter"/>
</dbReference>
<dbReference type="InterPro" id="IPR001100">
    <property type="entry name" value="Pyr_nuc-diS_OxRdtase"/>
</dbReference>
<dbReference type="PRINTS" id="PR00411">
    <property type="entry name" value="PNDRDTASEI"/>
</dbReference>
<evidence type="ECO:0000256" key="5">
    <source>
        <dbReference type="ARBA" id="ARBA00023002"/>
    </source>
</evidence>
<evidence type="ECO:0000256" key="2">
    <source>
        <dbReference type="ARBA" id="ARBA00022630"/>
    </source>
</evidence>
<dbReference type="AlphaFoldDB" id="A0A7L5BT54"/>
<feature type="binding site" evidence="8">
    <location>
        <position position="303"/>
    </location>
    <ligand>
        <name>FAD</name>
        <dbReference type="ChEBI" id="CHEBI:57692"/>
    </ligand>
</feature>
<keyword evidence="4" id="KW-0521">NADP</keyword>
<dbReference type="SUPFAM" id="SSF55424">
    <property type="entry name" value="FAD/NAD-linked reductases, dimerisation (C-terminal) domain"/>
    <property type="match status" value="1"/>
</dbReference>
<organism evidence="13 14">
    <name type="scientific">Pikeienuella piscinae</name>
    <dbReference type="NCBI Taxonomy" id="2748098"/>
    <lineage>
        <taxon>Bacteria</taxon>
        <taxon>Pseudomonadati</taxon>
        <taxon>Pseudomonadota</taxon>
        <taxon>Alphaproteobacteria</taxon>
        <taxon>Rhodobacterales</taxon>
        <taxon>Paracoccaceae</taxon>
        <taxon>Pikeienuella</taxon>
    </lineage>
</organism>
<dbReference type="Pfam" id="PF07992">
    <property type="entry name" value="Pyr_redox_2"/>
    <property type="match status" value="1"/>
</dbReference>
<feature type="binding site" evidence="8">
    <location>
        <begin position="177"/>
        <end position="184"/>
    </location>
    <ligand>
        <name>NAD(+)</name>
        <dbReference type="ChEBI" id="CHEBI:57540"/>
    </ligand>
</feature>
<evidence type="ECO:0000256" key="4">
    <source>
        <dbReference type="ARBA" id="ARBA00022857"/>
    </source>
</evidence>
<comment type="similarity">
    <text evidence="1 10">Belongs to the class-I pyridine nucleotide-disulfide oxidoreductase family.</text>
</comment>
<dbReference type="PRINTS" id="PR00368">
    <property type="entry name" value="FADPNR"/>
</dbReference>
<name>A0A7L5BT54_9RHOB</name>
<evidence type="ECO:0000259" key="12">
    <source>
        <dbReference type="Pfam" id="PF07992"/>
    </source>
</evidence>
<feature type="binding site" evidence="8">
    <location>
        <position position="52"/>
    </location>
    <ligand>
        <name>FAD</name>
        <dbReference type="ChEBI" id="CHEBI:57692"/>
    </ligand>
</feature>
<evidence type="ECO:0000259" key="11">
    <source>
        <dbReference type="Pfam" id="PF02852"/>
    </source>
</evidence>
<evidence type="ECO:0000313" key="14">
    <source>
        <dbReference type="Proteomes" id="UP000503336"/>
    </source>
</evidence>
<dbReference type="GO" id="GO:0016668">
    <property type="term" value="F:oxidoreductase activity, acting on a sulfur group of donors, NAD(P) as acceptor"/>
    <property type="evidence" value="ECO:0007669"/>
    <property type="project" value="InterPro"/>
</dbReference>
<dbReference type="InterPro" id="IPR004099">
    <property type="entry name" value="Pyr_nucl-diS_OxRdtase_dimer"/>
</dbReference>
<protein>
    <submittedName>
        <fullName evidence="13">FAD-dependent oxidoreductase</fullName>
    </submittedName>
</protein>
<dbReference type="FunFam" id="3.30.390.30:FF:000001">
    <property type="entry name" value="Dihydrolipoyl dehydrogenase"/>
    <property type="match status" value="1"/>
</dbReference>
<evidence type="ECO:0000256" key="1">
    <source>
        <dbReference type="ARBA" id="ARBA00007532"/>
    </source>
</evidence>
<feature type="domain" description="FAD/NAD(P)-binding" evidence="12">
    <location>
        <begin position="7"/>
        <end position="318"/>
    </location>
</feature>
<keyword evidence="8" id="KW-0547">Nucleotide-binding</keyword>
<keyword evidence="7 10" id="KW-0676">Redox-active center</keyword>
<evidence type="ECO:0000256" key="8">
    <source>
        <dbReference type="PIRSR" id="PIRSR000350-3"/>
    </source>
</evidence>
<evidence type="ECO:0000256" key="3">
    <source>
        <dbReference type="ARBA" id="ARBA00022827"/>
    </source>
</evidence>
<dbReference type="PIRSF" id="PIRSF000350">
    <property type="entry name" value="Mercury_reductase_MerA"/>
    <property type="match status" value="1"/>
</dbReference>
<dbReference type="GO" id="GO:0050660">
    <property type="term" value="F:flavin adenine dinucleotide binding"/>
    <property type="evidence" value="ECO:0007669"/>
    <property type="project" value="TreeGrafter"/>
</dbReference>
<evidence type="ECO:0000313" key="13">
    <source>
        <dbReference type="EMBL" id="QIE54101.1"/>
    </source>
</evidence>
<keyword evidence="14" id="KW-1185">Reference proteome</keyword>
<dbReference type="PANTHER" id="PTHR43014:SF2">
    <property type="entry name" value="MERCURIC REDUCTASE"/>
    <property type="match status" value="1"/>
</dbReference>
<feature type="binding site" evidence="8">
    <location>
        <begin position="140"/>
        <end position="142"/>
    </location>
    <ligand>
        <name>FAD</name>
        <dbReference type="ChEBI" id="CHEBI:57692"/>
    </ligand>
</feature>
<dbReference type="PROSITE" id="PS00076">
    <property type="entry name" value="PYRIDINE_REDOX_1"/>
    <property type="match status" value="1"/>
</dbReference>
<evidence type="ECO:0000256" key="6">
    <source>
        <dbReference type="ARBA" id="ARBA00023157"/>
    </source>
</evidence>